<accession>A0A8J4CVU4</accession>
<dbReference type="EMBL" id="BNCP01000052">
    <property type="protein sequence ID" value="GIL89789.1"/>
    <property type="molecule type" value="Genomic_DNA"/>
</dbReference>
<gene>
    <name evidence="1" type="ORF">Vretifemale_17552</name>
</gene>
<dbReference type="AlphaFoldDB" id="A0A8J4CVU4"/>
<sequence length="102" mass="11024">MLGFVAAAAAAVMLIWRRRWPGLGTSPRTHPDVAADQYSDHGPTADRHLARGKANLRYLVLGHLLRGVRVGYLVKGAVRRSDGINNAKSVMVMSQLCGCCVP</sequence>
<comment type="caution">
    <text evidence="1">The sequence shown here is derived from an EMBL/GenBank/DDBJ whole genome shotgun (WGS) entry which is preliminary data.</text>
</comment>
<proteinExistence type="predicted"/>
<keyword evidence="2" id="KW-1185">Reference proteome</keyword>
<organism evidence="1 2">
    <name type="scientific">Volvox reticuliferus</name>
    <dbReference type="NCBI Taxonomy" id="1737510"/>
    <lineage>
        <taxon>Eukaryota</taxon>
        <taxon>Viridiplantae</taxon>
        <taxon>Chlorophyta</taxon>
        <taxon>core chlorophytes</taxon>
        <taxon>Chlorophyceae</taxon>
        <taxon>CS clade</taxon>
        <taxon>Chlamydomonadales</taxon>
        <taxon>Volvocaceae</taxon>
        <taxon>Volvox</taxon>
    </lineage>
</organism>
<dbReference type="Proteomes" id="UP000747110">
    <property type="component" value="Unassembled WGS sequence"/>
</dbReference>
<protein>
    <submittedName>
        <fullName evidence="1">Uncharacterized protein</fullName>
    </submittedName>
</protein>
<reference evidence="1" key="1">
    <citation type="journal article" date="2021" name="Proc. Natl. Acad. Sci. U.S.A.">
        <title>Three genomes in the algal genus Volvox reveal the fate of a haploid sex-determining region after a transition to homothallism.</title>
        <authorList>
            <person name="Yamamoto K."/>
            <person name="Hamaji T."/>
            <person name="Kawai-Toyooka H."/>
            <person name="Matsuzaki R."/>
            <person name="Takahashi F."/>
            <person name="Nishimura Y."/>
            <person name="Kawachi M."/>
            <person name="Noguchi H."/>
            <person name="Minakuchi Y."/>
            <person name="Umen J.G."/>
            <person name="Toyoda A."/>
            <person name="Nozaki H."/>
        </authorList>
    </citation>
    <scope>NUCLEOTIDE SEQUENCE</scope>
    <source>
        <strain evidence="1">NIES-3786</strain>
    </source>
</reference>
<evidence type="ECO:0000313" key="2">
    <source>
        <dbReference type="Proteomes" id="UP000747110"/>
    </source>
</evidence>
<evidence type="ECO:0000313" key="1">
    <source>
        <dbReference type="EMBL" id="GIL89789.1"/>
    </source>
</evidence>
<name>A0A8J4CVU4_9CHLO</name>